<proteinExistence type="inferred from homology"/>
<protein>
    <recommendedName>
        <fullName evidence="2">Ig-like domain-containing protein</fullName>
    </recommendedName>
</protein>
<dbReference type="Ensembl" id="ENSFTIT00000025495.1">
    <property type="protein sequence ID" value="ENSFTIP00000024464.1"/>
    <property type="gene ID" value="ENSFTIG00000015619.1"/>
</dbReference>
<name>A0A8C4VCS4_FALTI</name>
<comment type="similarity">
    <text evidence="1">Belongs to the TCP10 family.</text>
</comment>
<evidence type="ECO:0000313" key="3">
    <source>
        <dbReference type="Ensembl" id="ENSFTIP00000024464.1"/>
    </source>
</evidence>
<dbReference type="InterPro" id="IPR007110">
    <property type="entry name" value="Ig-like_dom"/>
</dbReference>
<feature type="domain" description="Ig-like" evidence="2">
    <location>
        <begin position="78"/>
        <end position="159"/>
    </location>
</feature>
<accession>A0A8C4VCS4</accession>
<dbReference type="PANTHER" id="PTHR10331">
    <property type="entry name" value="T COMPLEX PROTEIN 10"/>
    <property type="match status" value="1"/>
</dbReference>
<evidence type="ECO:0000256" key="1">
    <source>
        <dbReference type="ARBA" id="ARBA00005627"/>
    </source>
</evidence>
<dbReference type="PANTHER" id="PTHR10331:SF25">
    <property type="entry name" value="T-COMPLEX PROTEIN 10A-RELATED"/>
    <property type="match status" value="1"/>
</dbReference>
<reference evidence="3" key="2">
    <citation type="submission" date="2025-09" db="UniProtKB">
        <authorList>
            <consortium name="Ensembl"/>
        </authorList>
    </citation>
    <scope>IDENTIFICATION</scope>
</reference>
<evidence type="ECO:0000259" key="2">
    <source>
        <dbReference type="PROSITE" id="PS50835"/>
    </source>
</evidence>
<dbReference type="GO" id="GO:0005813">
    <property type="term" value="C:centrosome"/>
    <property type="evidence" value="ECO:0007669"/>
    <property type="project" value="TreeGrafter"/>
</dbReference>
<organism evidence="3 4">
    <name type="scientific">Falco tinnunculus</name>
    <name type="common">Common kestrel</name>
    <dbReference type="NCBI Taxonomy" id="100819"/>
    <lineage>
        <taxon>Eukaryota</taxon>
        <taxon>Metazoa</taxon>
        <taxon>Chordata</taxon>
        <taxon>Craniata</taxon>
        <taxon>Vertebrata</taxon>
        <taxon>Euteleostomi</taxon>
        <taxon>Archelosauria</taxon>
        <taxon>Archosauria</taxon>
        <taxon>Dinosauria</taxon>
        <taxon>Saurischia</taxon>
        <taxon>Theropoda</taxon>
        <taxon>Coelurosauria</taxon>
        <taxon>Aves</taxon>
        <taxon>Neognathae</taxon>
        <taxon>Neoaves</taxon>
        <taxon>Telluraves</taxon>
        <taxon>Australaves</taxon>
        <taxon>Falconiformes</taxon>
        <taxon>Falconidae</taxon>
        <taxon>Falco</taxon>
    </lineage>
</organism>
<dbReference type="PROSITE" id="PS50835">
    <property type="entry name" value="IG_LIKE"/>
    <property type="match status" value="1"/>
</dbReference>
<dbReference type="AlphaFoldDB" id="A0A8C4VCS4"/>
<dbReference type="InterPro" id="IPR026581">
    <property type="entry name" value="TCP10L/CENPJ"/>
</dbReference>
<dbReference type="GO" id="GO:0061511">
    <property type="term" value="P:centriole elongation"/>
    <property type="evidence" value="ECO:0007669"/>
    <property type="project" value="TreeGrafter"/>
</dbReference>
<dbReference type="Proteomes" id="UP000694562">
    <property type="component" value="Unplaced"/>
</dbReference>
<dbReference type="OMA" id="GWKICAF"/>
<sequence>DPCCRPLIRAKHSMLPSGWILKQQIAGLQEEFKRNESCWHAAYGKLRDQVEMLTRQNMELRDELSVSGHQKQKAEKNPKAVNFMDRKSEILVLEDIICLILSGKCRSSFSLELAFKWFRLEFKSQKSSLTGSFNSLCIQGWKICAFKEGSISSYVCQGD</sequence>
<reference evidence="3" key="1">
    <citation type="submission" date="2025-08" db="UniProtKB">
        <authorList>
            <consortium name="Ensembl"/>
        </authorList>
    </citation>
    <scope>IDENTIFICATION</scope>
</reference>
<evidence type="ECO:0000313" key="4">
    <source>
        <dbReference type="Proteomes" id="UP000694562"/>
    </source>
</evidence>
<dbReference type="OrthoDB" id="10252174at2759"/>
<dbReference type="GO" id="GO:0015631">
    <property type="term" value="F:tubulin binding"/>
    <property type="evidence" value="ECO:0007669"/>
    <property type="project" value="TreeGrafter"/>
</dbReference>
<dbReference type="GO" id="GO:0005814">
    <property type="term" value="C:centriole"/>
    <property type="evidence" value="ECO:0007669"/>
    <property type="project" value="TreeGrafter"/>
</dbReference>
<keyword evidence="4" id="KW-1185">Reference proteome</keyword>
<dbReference type="GO" id="GO:0060271">
    <property type="term" value="P:cilium assembly"/>
    <property type="evidence" value="ECO:0007669"/>
    <property type="project" value="TreeGrafter"/>
</dbReference>